<dbReference type="InterPro" id="IPR016166">
    <property type="entry name" value="FAD-bd_PCMH"/>
</dbReference>
<dbReference type="Gene3D" id="1.10.45.10">
    <property type="entry name" value="Vanillyl-alcohol Oxidase, Chain A, domain 4"/>
    <property type="match status" value="1"/>
</dbReference>
<reference evidence="6" key="1">
    <citation type="submission" date="2016-04" db="EMBL/GenBank/DDBJ databases">
        <authorList>
            <person name="Evans L.H."/>
            <person name="Alamgir A."/>
            <person name="Owens N."/>
            <person name="Weber N.D."/>
            <person name="Virtaneva K."/>
            <person name="Barbian K."/>
            <person name="Babar A."/>
            <person name="Rosenke K."/>
        </authorList>
    </citation>
    <scope>NUCLEOTIDE SEQUENCE</scope>
    <source>
        <strain evidence="6">86</strain>
    </source>
</reference>
<dbReference type="InterPro" id="IPR016169">
    <property type="entry name" value="FAD-bd_PCMH_sub2"/>
</dbReference>
<evidence type="ECO:0000259" key="5">
    <source>
        <dbReference type="PROSITE" id="PS51387"/>
    </source>
</evidence>
<dbReference type="Gene3D" id="3.30.43.10">
    <property type="entry name" value="Uridine Diphospho-n-acetylenolpyruvylglucosamine Reductase, domain 2"/>
    <property type="match status" value="1"/>
</dbReference>
<dbReference type="AlphaFoldDB" id="A0A212KIL4"/>
<dbReference type="Gene3D" id="3.30.70.2740">
    <property type="match status" value="1"/>
</dbReference>
<dbReference type="EMBL" id="FLUO01000002">
    <property type="protein sequence ID" value="SBW11544.1"/>
    <property type="molecule type" value="Genomic_DNA"/>
</dbReference>
<dbReference type="InterPro" id="IPR004113">
    <property type="entry name" value="FAD-bd_oxidored_4_C"/>
</dbReference>
<keyword evidence="4" id="KW-0274">FAD</keyword>
<dbReference type="PROSITE" id="PS51387">
    <property type="entry name" value="FAD_PCMH"/>
    <property type="match status" value="1"/>
</dbReference>
<evidence type="ECO:0000256" key="1">
    <source>
        <dbReference type="ARBA" id="ARBA00001974"/>
    </source>
</evidence>
<dbReference type="InterPro" id="IPR036318">
    <property type="entry name" value="FAD-bd_PCMH-like_sf"/>
</dbReference>
<evidence type="ECO:0000256" key="3">
    <source>
        <dbReference type="ARBA" id="ARBA00022630"/>
    </source>
</evidence>
<sequence length="472" mass="50182">MGQDGFVDGLKAIVGAANVITDAAAMETYMNEERGLFHGRARAVVRPGSTAETAAVVRACAAAGMKVVPQGGNTGLVGGAVADDRAVIVAMARMNRIRALNPEDFTMTVEAGCVLEDIRDAADAAGCLFALSLGAQGSCQIGGNLATNVGGINTLRYGTARDNVLGLEVVLPDGRVWNGLRALTKDNTGYSLRNLFVGSEGTIGIVTAAVLKLYPKPVATETAFCALPDLDAALPLLDRARRMSGDTISAFELICRDGVRLSSTYLSGVSDPLDAPHPWYALIEFASTSAVVPLREIFETFLESAFEDGVIVDAVVAESLDQRRNLWRIREELPEAQKYEGGSIKHDVSVPVRSIPEFIRRATPAVQAVVPGARPVPFGHMGDGNIHFNVSQPAGAGVDAGEYLSHWHAMNAVVHDIVTELGGSFSAEHGVGRLKVGDLERYRSAEEVDLLKRIKTAIDPENLMNPGVFFAE</sequence>
<dbReference type="InterPro" id="IPR016167">
    <property type="entry name" value="FAD-bd_PCMH_sub1"/>
</dbReference>
<name>A0A212KIL4_9PROT</name>
<comment type="similarity">
    <text evidence="2">Belongs to the FAD-binding oxidoreductase/transferase type 4 family.</text>
</comment>
<dbReference type="SUPFAM" id="SSF56176">
    <property type="entry name" value="FAD-binding/transporter-associated domain-like"/>
    <property type="match status" value="1"/>
</dbReference>
<dbReference type="PANTHER" id="PTHR43716">
    <property type="entry name" value="D-2-HYDROXYGLUTARATE DEHYDROGENASE, MITOCHONDRIAL"/>
    <property type="match status" value="1"/>
</dbReference>
<dbReference type="Gene3D" id="3.30.465.10">
    <property type="match status" value="1"/>
</dbReference>
<feature type="domain" description="FAD-binding PCMH-type" evidence="5">
    <location>
        <begin position="37"/>
        <end position="216"/>
    </location>
</feature>
<dbReference type="PANTHER" id="PTHR43716:SF2">
    <property type="entry name" value="BLL6224 PROTEIN"/>
    <property type="match status" value="1"/>
</dbReference>
<dbReference type="Pfam" id="PF01565">
    <property type="entry name" value="FAD_binding_4"/>
    <property type="match status" value="1"/>
</dbReference>
<protein>
    <submittedName>
        <fullName evidence="6">D-2-hydroxyglutarate dehydrogenase</fullName>
    </submittedName>
</protein>
<dbReference type="GO" id="GO:0003824">
    <property type="term" value="F:catalytic activity"/>
    <property type="evidence" value="ECO:0007669"/>
    <property type="project" value="InterPro"/>
</dbReference>
<accession>A0A212KIL4</accession>
<dbReference type="InterPro" id="IPR016171">
    <property type="entry name" value="Vanillyl_alc_oxidase_C-sub2"/>
</dbReference>
<keyword evidence="3" id="KW-0285">Flavoprotein</keyword>
<dbReference type="GO" id="GO:0022904">
    <property type="term" value="P:respiratory electron transport chain"/>
    <property type="evidence" value="ECO:0007669"/>
    <property type="project" value="TreeGrafter"/>
</dbReference>
<dbReference type="InterPro" id="IPR051264">
    <property type="entry name" value="FAD-oxidored/transferase_4"/>
</dbReference>
<dbReference type="GO" id="GO:0071949">
    <property type="term" value="F:FAD binding"/>
    <property type="evidence" value="ECO:0007669"/>
    <property type="project" value="InterPro"/>
</dbReference>
<comment type="cofactor">
    <cofactor evidence="1">
        <name>FAD</name>
        <dbReference type="ChEBI" id="CHEBI:57692"/>
    </cofactor>
</comment>
<evidence type="ECO:0000313" key="6">
    <source>
        <dbReference type="EMBL" id="SBW11544.1"/>
    </source>
</evidence>
<dbReference type="InterPro" id="IPR006094">
    <property type="entry name" value="Oxid_FAD_bind_N"/>
</dbReference>
<dbReference type="SUPFAM" id="SSF55103">
    <property type="entry name" value="FAD-linked oxidases, C-terminal domain"/>
    <property type="match status" value="1"/>
</dbReference>
<evidence type="ECO:0000256" key="2">
    <source>
        <dbReference type="ARBA" id="ARBA00008000"/>
    </source>
</evidence>
<proteinExistence type="inferred from homology"/>
<evidence type="ECO:0000256" key="4">
    <source>
        <dbReference type="ARBA" id="ARBA00022827"/>
    </source>
</evidence>
<dbReference type="Gene3D" id="3.30.70.2190">
    <property type="match status" value="1"/>
</dbReference>
<dbReference type="Pfam" id="PF02913">
    <property type="entry name" value="FAD-oxidase_C"/>
    <property type="match status" value="1"/>
</dbReference>
<organism evidence="6">
    <name type="scientific">uncultured Alphaproteobacteria bacterium</name>
    <dbReference type="NCBI Taxonomy" id="91750"/>
    <lineage>
        <taxon>Bacteria</taxon>
        <taxon>Pseudomonadati</taxon>
        <taxon>Pseudomonadota</taxon>
        <taxon>Alphaproteobacteria</taxon>
        <taxon>environmental samples</taxon>
    </lineage>
</organism>
<dbReference type="FunFam" id="1.10.45.10:FF:000001">
    <property type="entry name" value="D-lactate dehydrogenase mitochondrial"/>
    <property type="match status" value="1"/>
</dbReference>
<dbReference type="InterPro" id="IPR016164">
    <property type="entry name" value="FAD-linked_Oxase-like_C"/>
</dbReference>
<gene>
    <name evidence="6" type="ORF">KL86APRO_20226</name>
</gene>